<dbReference type="AlphaFoldDB" id="H2XUS2"/>
<evidence type="ECO:0000313" key="1">
    <source>
        <dbReference type="Ensembl" id="ENSCINP00000033406.1"/>
    </source>
</evidence>
<dbReference type="EMBL" id="EAAA01001267">
    <property type="status" value="NOT_ANNOTATED_CDS"/>
    <property type="molecule type" value="Genomic_DNA"/>
</dbReference>
<reference evidence="1" key="2">
    <citation type="journal article" date="2008" name="Genome Biol.">
        <title>Improved genome assembly and evidence-based global gene model set for the chordate Ciona intestinalis: new insight into intron and operon populations.</title>
        <authorList>
            <person name="Satou Y."/>
            <person name="Mineta K."/>
            <person name="Ogasawara M."/>
            <person name="Sasakura Y."/>
            <person name="Shoguchi E."/>
            <person name="Ueno K."/>
            <person name="Yamada L."/>
            <person name="Matsumoto J."/>
            <person name="Wasserscheid J."/>
            <person name="Dewar K."/>
            <person name="Wiley G.B."/>
            <person name="Macmil S.L."/>
            <person name="Roe B.A."/>
            <person name="Zeller R.W."/>
            <person name="Hastings K.E."/>
            <person name="Lemaire P."/>
            <person name="Lindquist E."/>
            <person name="Endo T."/>
            <person name="Hotta K."/>
            <person name="Inaba K."/>
        </authorList>
    </citation>
    <scope>NUCLEOTIDE SEQUENCE [LARGE SCALE GENOMIC DNA]</scope>
    <source>
        <strain evidence="1">wild type</strain>
    </source>
</reference>
<dbReference type="HOGENOM" id="CLU_3159684_0_0_1"/>
<proteinExistence type="predicted"/>
<sequence length="48" mass="5811">MLESKHSEQKGVQLLKECKENFSGYDFENRLQMRIHSTELRLKEKNRT</sequence>
<reference evidence="2" key="1">
    <citation type="journal article" date="2002" name="Science">
        <title>The draft genome of Ciona intestinalis: insights into chordate and vertebrate origins.</title>
        <authorList>
            <person name="Dehal P."/>
            <person name="Satou Y."/>
            <person name="Campbell R.K."/>
            <person name="Chapman J."/>
            <person name="Degnan B."/>
            <person name="De Tomaso A."/>
            <person name="Davidson B."/>
            <person name="Di Gregorio A."/>
            <person name="Gelpke M."/>
            <person name="Goodstein D.M."/>
            <person name="Harafuji N."/>
            <person name="Hastings K.E."/>
            <person name="Ho I."/>
            <person name="Hotta K."/>
            <person name="Huang W."/>
            <person name="Kawashima T."/>
            <person name="Lemaire P."/>
            <person name="Martinez D."/>
            <person name="Meinertzhagen I.A."/>
            <person name="Necula S."/>
            <person name="Nonaka M."/>
            <person name="Putnam N."/>
            <person name="Rash S."/>
            <person name="Saiga H."/>
            <person name="Satake M."/>
            <person name="Terry A."/>
            <person name="Yamada L."/>
            <person name="Wang H.G."/>
            <person name="Awazu S."/>
            <person name="Azumi K."/>
            <person name="Boore J."/>
            <person name="Branno M."/>
            <person name="Chin-Bow S."/>
            <person name="DeSantis R."/>
            <person name="Doyle S."/>
            <person name="Francino P."/>
            <person name="Keys D.N."/>
            <person name="Haga S."/>
            <person name="Hayashi H."/>
            <person name="Hino K."/>
            <person name="Imai K.S."/>
            <person name="Inaba K."/>
            <person name="Kano S."/>
            <person name="Kobayashi K."/>
            <person name="Kobayashi M."/>
            <person name="Lee B.I."/>
            <person name="Makabe K.W."/>
            <person name="Manohar C."/>
            <person name="Matassi G."/>
            <person name="Medina M."/>
            <person name="Mochizuki Y."/>
            <person name="Mount S."/>
            <person name="Morishita T."/>
            <person name="Miura S."/>
            <person name="Nakayama A."/>
            <person name="Nishizaka S."/>
            <person name="Nomoto H."/>
            <person name="Ohta F."/>
            <person name="Oishi K."/>
            <person name="Rigoutsos I."/>
            <person name="Sano M."/>
            <person name="Sasaki A."/>
            <person name="Sasakura Y."/>
            <person name="Shoguchi E."/>
            <person name="Shin-i T."/>
            <person name="Spagnuolo A."/>
            <person name="Stainier D."/>
            <person name="Suzuki M.M."/>
            <person name="Tassy O."/>
            <person name="Takatori N."/>
            <person name="Tokuoka M."/>
            <person name="Yagi K."/>
            <person name="Yoshizaki F."/>
            <person name="Wada S."/>
            <person name="Zhang C."/>
            <person name="Hyatt P.D."/>
            <person name="Larimer F."/>
            <person name="Detter C."/>
            <person name="Doggett N."/>
            <person name="Glavina T."/>
            <person name="Hawkins T."/>
            <person name="Richardson P."/>
            <person name="Lucas S."/>
            <person name="Kohara Y."/>
            <person name="Levine M."/>
            <person name="Satoh N."/>
            <person name="Rokhsar D.S."/>
        </authorList>
    </citation>
    <scope>NUCLEOTIDE SEQUENCE [LARGE SCALE GENOMIC DNA]</scope>
</reference>
<evidence type="ECO:0000313" key="2">
    <source>
        <dbReference type="Proteomes" id="UP000008144"/>
    </source>
</evidence>
<accession>H2XUS2</accession>
<dbReference type="Ensembl" id="ENSCINT00000034770.1">
    <property type="protein sequence ID" value="ENSCINP00000033406.1"/>
    <property type="gene ID" value="ENSCING00000023934.1"/>
</dbReference>
<reference evidence="1" key="3">
    <citation type="submission" date="2025-08" db="UniProtKB">
        <authorList>
            <consortium name="Ensembl"/>
        </authorList>
    </citation>
    <scope>IDENTIFICATION</scope>
</reference>
<name>H2XUS2_CIOIN</name>
<keyword evidence="2" id="KW-1185">Reference proteome</keyword>
<dbReference type="InParanoid" id="H2XUS2"/>
<organism evidence="1 2">
    <name type="scientific">Ciona intestinalis</name>
    <name type="common">Transparent sea squirt</name>
    <name type="synonym">Ascidia intestinalis</name>
    <dbReference type="NCBI Taxonomy" id="7719"/>
    <lineage>
        <taxon>Eukaryota</taxon>
        <taxon>Metazoa</taxon>
        <taxon>Chordata</taxon>
        <taxon>Tunicata</taxon>
        <taxon>Ascidiacea</taxon>
        <taxon>Phlebobranchia</taxon>
        <taxon>Cionidae</taxon>
        <taxon>Ciona</taxon>
    </lineage>
</organism>
<reference evidence="1" key="4">
    <citation type="submission" date="2025-09" db="UniProtKB">
        <authorList>
            <consortium name="Ensembl"/>
        </authorList>
    </citation>
    <scope>IDENTIFICATION</scope>
</reference>
<protein>
    <submittedName>
        <fullName evidence="1">Uncharacterized protein</fullName>
    </submittedName>
</protein>
<dbReference type="Proteomes" id="UP000008144">
    <property type="component" value="Chromosome 14"/>
</dbReference>